<gene>
    <name evidence="3" type="ORF">A3A63_01765</name>
</gene>
<dbReference type="InterPro" id="IPR052913">
    <property type="entry name" value="Glycopeptide_resist_protein"/>
</dbReference>
<keyword evidence="1" id="KW-0812">Transmembrane</keyword>
<name>A0A1F6B3I6_9BACT</name>
<dbReference type="EMBL" id="MFJX01000009">
    <property type="protein sequence ID" value="OGG31496.1"/>
    <property type="molecule type" value="Genomic_DNA"/>
</dbReference>
<evidence type="ECO:0000259" key="2">
    <source>
        <dbReference type="Pfam" id="PF12229"/>
    </source>
</evidence>
<evidence type="ECO:0000256" key="1">
    <source>
        <dbReference type="SAM" id="Phobius"/>
    </source>
</evidence>
<proteinExistence type="predicted"/>
<evidence type="ECO:0000313" key="3">
    <source>
        <dbReference type="EMBL" id="OGG31496.1"/>
    </source>
</evidence>
<protein>
    <recommendedName>
        <fullName evidence="2">YoaR-like putative peptidoglycan binding domain-containing protein</fullName>
    </recommendedName>
</protein>
<dbReference type="InterPro" id="IPR007391">
    <property type="entry name" value="Vancomycin_resist_VanW"/>
</dbReference>
<dbReference type="Pfam" id="PF04294">
    <property type="entry name" value="VanW"/>
    <property type="match status" value="1"/>
</dbReference>
<dbReference type="PANTHER" id="PTHR35788:SF1">
    <property type="entry name" value="EXPORTED PROTEIN"/>
    <property type="match status" value="1"/>
</dbReference>
<sequence>MHMSKNKAGEKITKNALTFSRWIKTGITIGGTAGVILIILGVAALAVFEKHYQGRIYPNVTIAGIAFGGKTKEDVTSYWRQRNAPFASAQFELKFKSTIATISGADIELGYDTELSAAQAYSVGRSDGIFTNVYQKFFLRRIDLVPYFRWKQHIVDDTLSILGDQINIPVQDALFQFTGGKVTAFKPSKDGRLLNQEEARKRLKAAFMIAAKTDRQRITILLPVDTVRPSISTNNANSFGIKELIGLGYSEFAGSIPGRIHNIALAASRINGVLIKPGDVFSFNDTVGDISAATGYQSAYIIKDGKTVLGDGGGVCQVSSTLFRAALNAGLPIVARQAHAYRVHYYEEGGFKPGLDATVFSPTVDFKFKNDTAAYILIQTKTDLKNLTLTFEFYGSSDGRTATITNHKIWGVTPPPPPLYQDDPTLPKGVVKQVDFDAWGTKASFDYTVTRNGQTLQKTTFFSNFRPWQAVYLKGTL</sequence>
<dbReference type="InterPro" id="IPR022029">
    <property type="entry name" value="YoaR-like_PG-bd"/>
</dbReference>
<comment type="caution">
    <text evidence="3">The sequence shown here is derived from an EMBL/GenBank/DDBJ whole genome shotgun (WGS) entry which is preliminary data.</text>
</comment>
<dbReference type="Proteomes" id="UP000176450">
    <property type="component" value="Unassembled WGS sequence"/>
</dbReference>
<accession>A0A1F6B3I6</accession>
<keyword evidence="1" id="KW-0472">Membrane</keyword>
<evidence type="ECO:0000313" key="4">
    <source>
        <dbReference type="Proteomes" id="UP000176450"/>
    </source>
</evidence>
<dbReference type="AlphaFoldDB" id="A0A1F6B3I6"/>
<organism evidence="3 4">
    <name type="scientific">Candidatus Gottesmanbacteria bacterium RIFCSPLOWO2_01_FULL_46_9</name>
    <dbReference type="NCBI Taxonomy" id="1798394"/>
    <lineage>
        <taxon>Bacteria</taxon>
        <taxon>Candidatus Gottesmaniibacteriota</taxon>
    </lineage>
</organism>
<reference evidence="3 4" key="1">
    <citation type="journal article" date="2016" name="Nat. Commun.">
        <title>Thousands of microbial genomes shed light on interconnected biogeochemical processes in an aquifer system.</title>
        <authorList>
            <person name="Anantharaman K."/>
            <person name="Brown C.T."/>
            <person name="Hug L.A."/>
            <person name="Sharon I."/>
            <person name="Castelle C.J."/>
            <person name="Probst A.J."/>
            <person name="Thomas B.C."/>
            <person name="Singh A."/>
            <person name="Wilkins M.J."/>
            <person name="Karaoz U."/>
            <person name="Brodie E.L."/>
            <person name="Williams K.H."/>
            <person name="Hubbard S.S."/>
            <person name="Banfield J.F."/>
        </authorList>
    </citation>
    <scope>NUCLEOTIDE SEQUENCE [LARGE SCALE GENOMIC DNA]</scope>
</reference>
<feature type="domain" description="YoaR-like putative peptidoglycan binding" evidence="2">
    <location>
        <begin position="101"/>
        <end position="206"/>
    </location>
</feature>
<feature type="transmembrane region" description="Helical" evidence="1">
    <location>
        <begin position="21"/>
        <end position="48"/>
    </location>
</feature>
<dbReference type="PANTHER" id="PTHR35788">
    <property type="entry name" value="EXPORTED PROTEIN-RELATED"/>
    <property type="match status" value="1"/>
</dbReference>
<keyword evidence="1" id="KW-1133">Transmembrane helix</keyword>
<dbReference type="Pfam" id="PF12229">
    <property type="entry name" value="PG_binding_4"/>
    <property type="match status" value="1"/>
</dbReference>